<gene>
    <name evidence="1" type="ORF">GALL_504630</name>
</gene>
<accession>A0A1J5PRP1</accession>
<proteinExistence type="predicted"/>
<protein>
    <submittedName>
        <fullName evidence="1">Uncharacterized protein</fullName>
    </submittedName>
</protein>
<comment type="caution">
    <text evidence="1">The sequence shown here is derived from an EMBL/GenBank/DDBJ whole genome shotgun (WGS) entry which is preliminary data.</text>
</comment>
<reference evidence="1" key="1">
    <citation type="submission" date="2016-10" db="EMBL/GenBank/DDBJ databases">
        <title>Sequence of Gallionella enrichment culture.</title>
        <authorList>
            <person name="Poehlein A."/>
            <person name="Muehling M."/>
            <person name="Daniel R."/>
        </authorList>
    </citation>
    <scope>NUCLEOTIDE SEQUENCE</scope>
</reference>
<organism evidence="1">
    <name type="scientific">mine drainage metagenome</name>
    <dbReference type="NCBI Taxonomy" id="410659"/>
    <lineage>
        <taxon>unclassified sequences</taxon>
        <taxon>metagenomes</taxon>
        <taxon>ecological metagenomes</taxon>
    </lineage>
</organism>
<dbReference type="AlphaFoldDB" id="A0A1J5PRP1"/>
<dbReference type="EMBL" id="MLJW01005596">
    <property type="protein sequence ID" value="OIQ67955.1"/>
    <property type="molecule type" value="Genomic_DNA"/>
</dbReference>
<evidence type="ECO:0000313" key="1">
    <source>
        <dbReference type="EMBL" id="OIQ67955.1"/>
    </source>
</evidence>
<sequence length="80" mass="9234">MPILDKDFFTEQGYLQPRQLPDGSWAALMPLLYTTGLCLGLRDQTYERRFCFERPDAAVRALNALESKDDEPTGWIARRP</sequence>
<name>A0A1J5PRP1_9ZZZZ</name>